<name>A0A2U1APD2_9BACT</name>
<dbReference type="EMBL" id="QEKH01000027">
    <property type="protein sequence ID" value="PVY38282.1"/>
    <property type="molecule type" value="Genomic_DNA"/>
</dbReference>
<dbReference type="SUPFAM" id="SSF54523">
    <property type="entry name" value="Pili subunits"/>
    <property type="match status" value="1"/>
</dbReference>
<accession>A0A2U1APD2</accession>
<comment type="caution">
    <text evidence="3">The sequence shown here is derived from an EMBL/GenBank/DDBJ whole genome shotgun (WGS) entry which is preliminary data.</text>
</comment>
<evidence type="ECO:0000256" key="1">
    <source>
        <dbReference type="SAM" id="SignalP"/>
    </source>
</evidence>
<sequence length="566" mass="60417">MKKRFLNTLLAGAAGLTLAAGATELSPAAAEKALFDSTARHLDFGGDYYNYLSIDGMPGQFEELLVSMLTASGEADSAEVADVVKLVSGLLNFEAVQAFGSSSIIAADAPGVYVNKSFIRLSEAQPKGVLFDLAGRENRKLAGLKMIPANTRLAFGLHLDPGPAWKTLSAALAGSQNEEVKNLPAEAARQAEQTLGCKFDDFLAGLTGEAFFLLTSDGTLPDIQPKLLLILPDGKGLLAQLLLKHADDLELQKESDTLYTIQAPGLPPFVKPRLILEKGRIVLASSADIYDLVRAADGGAATAPELAPYFRNMPGDGLGFLYLNVPASLVQSAIQLGAIASESEELAALQPALAKIPGLTVFSVSRKEAEGYAGVMRSNLSAAQLQVAAPMLVYSGMLLPALNQAREKARRISCVNNVKQVMLGLTMYANDHDSRFPADNGAAGLNTLVKDDYLTDFTCYICPSATDDKGSGNLTEDTCSYIYLGGTDLAKEQAPSKLPVVFDKPGNHRKGVSVGFADGHVEQIDLPRYHSPEQVIDYLVQNRGLPEETGKVLKQKLQKWNAAQTE</sequence>
<evidence type="ECO:0000313" key="3">
    <source>
        <dbReference type="EMBL" id="PVY38282.1"/>
    </source>
</evidence>
<dbReference type="PANTHER" id="PTHR30093:SF2">
    <property type="entry name" value="TYPE II SECRETION SYSTEM PROTEIN H"/>
    <property type="match status" value="1"/>
</dbReference>
<dbReference type="AlphaFoldDB" id="A0A2U1APD2"/>
<dbReference type="RefSeq" id="WP_116885140.1">
    <property type="nucleotide sequence ID" value="NZ_CALXNT010000073.1"/>
</dbReference>
<dbReference type="Proteomes" id="UP000245959">
    <property type="component" value="Unassembled WGS sequence"/>
</dbReference>
<dbReference type="PANTHER" id="PTHR30093">
    <property type="entry name" value="GENERAL SECRETION PATHWAY PROTEIN G"/>
    <property type="match status" value="1"/>
</dbReference>
<evidence type="ECO:0000313" key="4">
    <source>
        <dbReference type="Proteomes" id="UP000245959"/>
    </source>
</evidence>
<dbReference type="Pfam" id="PF07596">
    <property type="entry name" value="SBP_bac_10"/>
    <property type="match status" value="1"/>
</dbReference>
<dbReference type="GeneID" id="78296423"/>
<organism evidence="3 4">
    <name type="scientific">Victivallis vadensis</name>
    <dbReference type="NCBI Taxonomy" id="172901"/>
    <lineage>
        <taxon>Bacteria</taxon>
        <taxon>Pseudomonadati</taxon>
        <taxon>Lentisphaerota</taxon>
        <taxon>Lentisphaeria</taxon>
        <taxon>Victivallales</taxon>
        <taxon>Victivallaceae</taxon>
        <taxon>Victivallis</taxon>
    </lineage>
</organism>
<proteinExistence type="predicted"/>
<keyword evidence="4" id="KW-1185">Reference proteome</keyword>
<protein>
    <submittedName>
        <fullName evidence="3">Prepilin-type processing-associated H-X9-DG protein</fullName>
    </submittedName>
</protein>
<dbReference type="InterPro" id="IPR011453">
    <property type="entry name" value="DUF1559"/>
</dbReference>
<feature type="chain" id="PRO_5015706826" evidence="1">
    <location>
        <begin position="23"/>
        <end position="566"/>
    </location>
</feature>
<gene>
    <name evidence="3" type="ORF">C8D82_12744</name>
</gene>
<feature type="domain" description="DUF1559" evidence="2">
    <location>
        <begin position="404"/>
        <end position="443"/>
    </location>
</feature>
<feature type="signal peptide" evidence="1">
    <location>
        <begin position="1"/>
        <end position="22"/>
    </location>
</feature>
<evidence type="ECO:0000259" key="2">
    <source>
        <dbReference type="Pfam" id="PF07596"/>
    </source>
</evidence>
<keyword evidence="1" id="KW-0732">Signal</keyword>
<dbReference type="InterPro" id="IPR045584">
    <property type="entry name" value="Pilin-like"/>
</dbReference>
<reference evidence="3 4" key="1">
    <citation type="submission" date="2018-04" db="EMBL/GenBank/DDBJ databases">
        <title>Genomic Encyclopedia of Type Strains, Phase IV (KMG-IV): sequencing the most valuable type-strain genomes for metagenomic binning, comparative biology and taxonomic classification.</title>
        <authorList>
            <person name="Goeker M."/>
        </authorList>
    </citation>
    <scope>NUCLEOTIDE SEQUENCE [LARGE SCALE GENOMIC DNA]</scope>
    <source>
        <strain evidence="3 4">DSM 14823</strain>
    </source>
</reference>